<organism evidence="1 2">
    <name type="scientific">Rotaria magnacalcarata</name>
    <dbReference type="NCBI Taxonomy" id="392030"/>
    <lineage>
        <taxon>Eukaryota</taxon>
        <taxon>Metazoa</taxon>
        <taxon>Spiralia</taxon>
        <taxon>Gnathifera</taxon>
        <taxon>Rotifera</taxon>
        <taxon>Eurotatoria</taxon>
        <taxon>Bdelloidea</taxon>
        <taxon>Philodinida</taxon>
        <taxon>Philodinidae</taxon>
        <taxon>Rotaria</taxon>
    </lineage>
</organism>
<evidence type="ECO:0000313" key="2">
    <source>
        <dbReference type="Proteomes" id="UP000676336"/>
    </source>
</evidence>
<feature type="non-terminal residue" evidence="1">
    <location>
        <position position="1"/>
    </location>
</feature>
<dbReference type="AlphaFoldDB" id="A0A8S2W4Q7"/>
<name>A0A8S2W4Q7_9BILA</name>
<evidence type="ECO:0000313" key="1">
    <source>
        <dbReference type="EMBL" id="CAF4431170.1"/>
    </source>
</evidence>
<dbReference type="EMBL" id="CAJOBI010064815">
    <property type="protein sequence ID" value="CAF4431170.1"/>
    <property type="molecule type" value="Genomic_DNA"/>
</dbReference>
<sequence>DRNVCISKGGTPQAGLCPGAANIQCCTCTTCKNAAACSANSGTPHAGICAGAANIQCCKGGSTSPGT</sequence>
<dbReference type="Proteomes" id="UP000676336">
    <property type="component" value="Unassembled WGS sequence"/>
</dbReference>
<comment type="caution">
    <text evidence="1">The sequence shown here is derived from an EMBL/GenBank/DDBJ whole genome shotgun (WGS) entry which is preliminary data.</text>
</comment>
<reference evidence="1" key="1">
    <citation type="submission" date="2021-02" db="EMBL/GenBank/DDBJ databases">
        <authorList>
            <person name="Nowell W R."/>
        </authorList>
    </citation>
    <scope>NUCLEOTIDE SEQUENCE</scope>
</reference>
<proteinExistence type="predicted"/>
<gene>
    <name evidence="1" type="ORF">SMN809_LOCUS31829</name>
</gene>
<accession>A0A8S2W4Q7</accession>
<feature type="non-terminal residue" evidence="1">
    <location>
        <position position="67"/>
    </location>
</feature>
<protein>
    <submittedName>
        <fullName evidence="1">Uncharacterized protein</fullName>
    </submittedName>
</protein>